<dbReference type="InterPro" id="IPR029058">
    <property type="entry name" value="AB_hydrolase_fold"/>
</dbReference>
<dbReference type="SUPFAM" id="SSF82171">
    <property type="entry name" value="DPP6 N-terminal domain-like"/>
    <property type="match status" value="1"/>
</dbReference>
<feature type="domain" description="Dipeptidylpeptidase IV N-terminal" evidence="5">
    <location>
        <begin position="171"/>
        <end position="273"/>
    </location>
</feature>
<accession>A0ABN6EF21</accession>
<proteinExistence type="predicted"/>
<evidence type="ECO:0000313" key="7">
    <source>
        <dbReference type="Proteomes" id="UP001319045"/>
    </source>
</evidence>
<sequence length="672" mass="76123">MNLQAQKRAFKISDLYRVQSVYGVAVSPQGNTLAYVHSRSDLKNHKSYQNIALMNLKDFSTRDLTTDGKSGDAMWSKDGKLVYFISSISGTPQLYCSDATGKAEKLTDYELGINAPVLSPDNRYVAFTANVFPEAGADGKKNVELQKKLDNGPVQAHIADKLLYRHWTEYADGKYQHIIVYDLKDKTYTDVTPGEWVSPVFMPGGGVGFNFSPDSKEICFVSNRTQHQEANTNCNLWTVPVKGGEVKCLTAENEAWDGTPVYSPDGKYIAYRMQRIPGYESDRFLLALINRQTGEKTVLTESFDNWVDDFKWSPDSKNIFFLGEETGYEPLFKVNVKSHKINKVIGNRAIGDFDFDAKGNFYYTYSRTGKPNSLYTSVANGTKERQLTFLNKELEQEVDIRPSETMWVKGANGDDVEVFIVKPHGFEAGKKYPLIVNVHGGPQMQWMDSFRGDWQVYPGSGYVVAYPNPHGSTGRGQAFCRAISGDFGGAPYVDVMKVTDALAKLEYVDSTRMGAMGWSYGGYFMNWLQANKHPFKCLASMMGLYDLRSMWGATEELWFPNFDLKGQPWNSDQYKKFSPSEYVSNFKTPTLIITGEKDYRVPYTQSLQYFNTLQTLGIPSRLIVFKNDGHWPSNLYSMPVYYNAHLEWFHKYLGGAPAPWDTQKMVANQIEY</sequence>
<keyword evidence="3" id="KW-0645">Protease</keyword>
<dbReference type="InterPro" id="IPR001375">
    <property type="entry name" value="Peptidase_S9_cat"/>
</dbReference>
<dbReference type="PANTHER" id="PTHR42776">
    <property type="entry name" value="SERINE PEPTIDASE S9 FAMILY MEMBER"/>
    <property type="match status" value="1"/>
</dbReference>
<dbReference type="InterPro" id="IPR011042">
    <property type="entry name" value="6-blade_b-propeller_TolB-like"/>
</dbReference>
<keyword evidence="2" id="KW-0378">Hydrolase</keyword>
<evidence type="ECO:0000313" key="6">
    <source>
        <dbReference type="EMBL" id="BCS84460.1"/>
    </source>
</evidence>
<dbReference type="Pfam" id="PF00326">
    <property type="entry name" value="Peptidase_S9"/>
    <property type="match status" value="1"/>
</dbReference>
<dbReference type="Pfam" id="PF07676">
    <property type="entry name" value="PD40"/>
    <property type="match status" value="1"/>
</dbReference>
<dbReference type="Gene3D" id="2.120.10.30">
    <property type="entry name" value="TolB, C-terminal domain"/>
    <property type="match status" value="2"/>
</dbReference>
<dbReference type="Gene3D" id="3.40.50.1820">
    <property type="entry name" value="alpha/beta hydrolase"/>
    <property type="match status" value="1"/>
</dbReference>
<dbReference type="Pfam" id="PF00930">
    <property type="entry name" value="DPPIV_N"/>
    <property type="match status" value="1"/>
</dbReference>
<dbReference type="Proteomes" id="UP001319045">
    <property type="component" value="Chromosome"/>
</dbReference>
<protein>
    <submittedName>
        <fullName evidence="6">Peptidase S9</fullName>
    </submittedName>
</protein>
<dbReference type="EMBL" id="AP024484">
    <property type="protein sequence ID" value="BCS84460.1"/>
    <property type="molecule type" value="Genomic_DNA"/>
</dbReference>
<dbReference type="PANTHER" id="PTHR42776:SF13">
    <property type="entry name" value="DIPEPTIDYL-PEPTIDASE 5"/>
    <property type="match status" value="1"/>
</dbReference>
<name>A0ABN6EF21_9BACT</name>
<keyword evidence="7" id="KW-1185">Reference proteome</keyword>
<keyword evidence="3" id="KW-0720">Serine protease</keyword>
<evidence type="ECO:0000256" key="3">
    <source>
        <dbReference type="ARBA" id="ARBA00022825"/>
    </source>
</evidence>
<evidence type="ECO:0000259" key="5">
    <source>
        <dbReference type="Pfam" id="PF00930"/>
    </source>
</evidence>
<evidence type="ECO:0000259" key="4">
    <source>
        <dbReference type="Pfam" id="PF00326"/>
    </source>
</evidence>
<reference evidence="6 7" key="1">
    <citation type="journal article" date="2022" name="Int. J. Syst. Evol. Microbiol.">
        <title>Prevotella herbatica sp. nov., a plant polysaccharide-decomposing anaerobic bacterium isolated from a methanogenic reactor.</title>
        <authorList>
            <person name="Uek A."/>
            <person name="Tonouchi A."/>
            <person name="Kaku N."/>
            <person name="Ueki K."/>
        </authorList>
    </citation>
    <scope>NUCLEOTIDE SEQUENCE [LARGE SCALE GENOMIC DNA]</scope>
    <source>
        <strain evidence="6 7">WR041</strain>
    </source>
</reference>
<evidence type="ECO:0000256" key="2">
    <source>
        <dbReference type="ARBA" id="ARBA00022801"/>
    </source>
</evidence>
<gene>
    <name evidence="6" type="ORF">prwr041_03530</name>
</gene>
<dbReference type="SUPFAM" id="SSF53474">
    <property type="entry name" value="alpha/beta-Hydrolases"/>
    <property type="match status" value="1"/>
</dbReference>
<keyword evidence="1" id="KW-0732">Signal</keyword>
<dbReference type="InterPro" id="IPR002469">
    <property type="entry name" value="Peptidase_S9B_N"/>
</dbReference>
<dbReference type="InterPro" id="IPR011659">
    <property type="entry name" value="WD40"/>
</dbReference>
<feature type="domain" description="Peptidase S9 prolyl oligopeptidase catalytic" evidence="4">
    <location>
        <begin position="450"/>
        <end position="655"/>
    </location>
</feature>
<evidence type="ECO:0000256" key="1">
    <source>
        <dbReference type="ARBA" id="ARBA00022729"/>
    </source>
</evidence>
<organism evidence="6 7">
    <name type="scientific">Prevotella herbatica</name>
    <dbReference type="NCBI Taxonomy" id="2801997"/>
    <lineage>
        <taxon>Bacteria</taxon>
        <taxon>Pseudomonadati</taxon>
        <taxon>Bacteroidota</taxon>
        <taxon>Bacteroidia</taxon>
        <taxon>Bacteroidales</taxon>
        <taxon>Prevotellaceae</taxon>
        <taxon>Prevotella</taxon>
    </lineage>
</organism>